<gene>
    <name evidence="1" type="ORF">POCULU_LOCUS4136</name>
</gene>
<organism evidence="1 2">
    <name type="scientific">Paraglomus occultum</name>
    <dbReference type="NCBI Taxonomy" id="144539"/>
    <lineage>
        <taxon>Eukaryota</taxon>
        <taxon>Fungi</taxon>
        <taxon>Fungi incertae sedis</taxon>
        <taxon>Mucoromycota</taxon>
        <taxon>Glomeromycotina</taxon>
        <taxon>Glomeromycetes</taxon>
        <taxon>Paraglomerales</taxon>
        <taxon>Paraglomeraceae</taxon>
        <taxon>Paraglomus</taxon>
    </lineage>
</organism>
<sequence>MDSDPRTRPLFLEPGCLDALNKIRKRNMAPNTLPPTGRRNILKTILELGPPPGRRPHSVTYDLIPSPVNKIHGSKYTAANWQTQHTEDHLRTRSATWQTTSFRLTRLPYYKEATRQLAGDSIC</sequence>
<protein>
    <submittedName>
        <fullName evidence="1">3997_t:CDS:1</fullName>
    </submittedName>
</protein>
<keyword evidence="2" id="KW-1185">Reference proteome</keyword>
<dbReference type="AlphaFoldDB" id="A0A9N9FFP1"/>
<reference evidence="1" key="1">
    <citation type="submission" date="2021-06" db="EMBL/GenBank/DDBJ databases">
        <authorList>
            <person name="Kallberg Y."/>
            <person name="Tangrot J."/>
            <person name="Rosling A."/>
        </authorList>
    </citation>
    <scope>NUCLEOTIDE SEQUENCE</scope>
    <source>
        <strain evidence="1">IA702</strain>
    </source>
</reference>
<comment type="caution">
    <text evidence="1">The sequence shown here is derived from an EMBL/GenBank/DDBJ whole genome shotgun (WGS) entry which is preliminary data.</text>
</comment>
<evidence type="ECO:0000313" key="1">
    <source>
        <dbReference type="EMBL" id="CAG8532665.1"/>
    </source>
</evidence>
<proteinExistence type="predicted"/>
<evidence type="ECO:0000313" key="2">
    <source>
        <dbReference type="Proteomes" id="UP000789572"/>
    </source>
</evidence>
<dbReference type="Proteomes" id="UP000789572">
    <property type="component" value="Unassembled WGS sequence"/>
</dbReference>
<accession>A0A9N9FFP1</accession>
<name>A0A9N9FFP1_9GLOM</name>
<dbReference type="EMBL" id="CAJVPJ010000513">
    <property type="protein sequence ID" value="CAG8532665.1"/>
    <property type="molecule type" value="Genomic_DNA"/>
</dbReference>